<keyword evidence="5" id="KW-1185">Reference proteome</keyword>
<feature type="compositionally biased region" description="Gly residues" evidence="2">
    <location>
        <begin position="325"/>
        <end position="340"/>
    </location>
</feature>
<dbReference type="InterPro" id="IPR059029">
    <property type="entry name" value="FAM13A_dom"/>
</dbReference>
<evidence type="ECO:0000313" key="4">
    <source>
        <dbReference type="EMBL" id="KAF3841948.1"/>
    </source>
</evidence>
<feature type="region of interest" description="Disordered" evidence="2">
    <location>
        <begin position="720"/>
        <end position="756"/>
    </location>
</feature>
<feature type="compositionally biased region" description="Acidic residues" evidence="2">
    <location>
        <begin position="285"/>
        <end position="294"/>
    </location>
</feature>
<dbReference type="PANTHER" id="PTHR15904:SF19">
    <property type="entry name" value="PROTEIN FAM13C"/>
    <property type="match status" value="1"/>
</dbReference>
<feature type="region of interest" description="Disordered" evidence="2">
    <location>
        <begin position="410"/>
        <end position="436"/>
    </location>
</feature>
<feature type="region of interest" description="Disordered" evidence="2">
    <location>
        <begin position="169"/>
        <end position="217"/>
    </location>
</feature>
<name>A0A7J5Y0Q9_DISMA</name>
<dbReference type="Proteomes" id="UP000518266">
    <property type="component" value="Unassembled WGS sequence"/>
</dbReference>
<comment type="caution">
    <text evidence="4">The sequence shown here is derived from an EMBL/GenBank/DDBJ whole genome shotgun (WGS) entry which is preliminary data.</text>
</comment>
<feature type="region of interest" description="Disordered" evidence="2">
    <location>
        <begin position="229"/>
        <end position="396"/>
    </location>
</feature>
<dbReference type="EMBL" id="JAAKFY010000019">
    <property type="protein sequence ID" value="KAF3841948.1"/>
    <property type="molecule type" value="Genomic_DNA"/>
</dbReference>
<feature type="compositionally biased region" description="Basic residues" evidence="2">
    <location>
        <begin position="312"/>
        <end position="324"/>
    </location>
</feature>
<feature type="region of interest" description="Disordered" evidence="2">
    <location>
        <begin position="580"/>
        <end position="630"/>
    </location>
</feature>
<dbReference type="OrthoDB" id="185175at2759"/>
<evidence type="ECO:0000256" key="1">
    <source>
        <dbReference type="ARBA" id="ARBA00007549"/>
    </source>
</evidence>
<accession>A0A7J5Y0Q9</accession>
<comment type="similarity">
    <text evidence="1">Belongs to the FAM13 family.</text>
</comment>
<feature type="compositionally biased region" description="Polar residues" evidence="2">
    <location>
        <begin position="185"/>
        <end position="217"/>
    </location>
</feature>
<feature type="compositionally biased region" description="Low complexity" evidence="2">
    <location>
        <begin position="169"/>
        <end position="178"/>
    </location>
</feature>
<dbReference type="PANTHER" id="PTHR15904">
    <property type="entry name" value="FAM13"/>
    <property type="match status" value="1"/>
</dbReference>
<feature type="compositionally biased region" description="Low complexity" evidence="2">
    <location>
        <begin position="1"/>
        <end position="14"/>
    </location>
</feature>
<evidence type="ECO:0000313" key="5">
    <source>
        <dbReference type="Proteomes" id="UP000518266"/>
    </source>
</evidence>
<feature type="compositionally biased region" description="Polar residues" evidence="2">
    <location>
        <begin position="298"/>
        <end position="311"/>
    </location>
</feature>
<feature type="compositionally biased region" description="Basic and acidic residues" evidence="2">
    <location>
        <begin position="342"/>
        <end position="355"/>
    </location>
</feature>
<dbReference type="Pfam" id="PF26116">
    <property type="entry name" value="FAM13A"/>
    <property type="match status" value="1"/>
</dbReference>
<proteinExistence type="inferred from homology"/>
<dbReference type="InterPro" id="IPR039102">
    <property type="entry name" value="FAM13"/>
</dbReference>
<reference evidence="4 5" key="1">
    <citation type="submission" date="2020-03" db="EMBL/GenBank/DDBJ databases">
        <title>Dissostichus mawsoni Genome sequencing and assembly.</title>
        <authorList>
            <person name="Park H."/>
        </authorList>
    </citation>
    <scope>NUCLEOTIDE SEQUENCE [LARGE SCALE GENOMIC DNA]</scope>
    <source>
        <strain evidence="4">DM0001</strain>
        <tissue evidence="4">Muscle</tissue>
    </source>
</reference>
<organism evidence="4 5">
    <name type="scientific">Dissostichus mawsoni</name>
    <name type="common">Antarctic cod</name>
    <dbReference type="NCBI Taxonomy" id="36200"/>
    <lineage>
        <taxon>Eukaryota</taxon>
        <taxon>Metazoa</taxon>
        <taxon>Chordata</taxon>
        <taxon>Craniata</taxon>
        <taxon>Vertebrata</taxon>
        <taxon>Euteleostomi</taxon>
        <taxon>Actinopterygii</taxon>
        <taxon>Neopterygii</taxon>
        <taxon>Teleostei</taxon>
        <taxon>Neoteleostei</taxon>
        <taxon>Acanthomorphata</taxon>
        <taxon>Eupercaria</taxon>
        <taxon>Perciformes</taxon>
        <taxon>Notothenioidei</taxon>
        <taxon>Nototheniidae</taxon>
        <taxon>Dissostichus</taxon>
    </lineage>
</organism>
<feature type="compositionally biased region" description="Polar residues" evidence="2">
    <location>
        <begin position="266"/>
        <end position="278"/>
    </location>
</feature>
<sequence length="1106" mass="121493">MESSPGASDPSSVSILRPSAKVSPEPPALTLVSKPELSARTAPQRAVPPVWVCCADQAAEAAIRLWGEGGHGARGDVPTVASLLKLFVRELPIAIVPEPQRKQLVLSLKGPRMLDDQNVCNALLHHLLRHHQDLFPIPAEDTVASSISSCSPPPPTLSALSHFEVQSSSCHSEQSSVQRPEGETASLSETSAVNQTTQRRFQLNSPDTQACETSSDVSADLQKLIPDQQPLEESSDSTEAGWVISPPSDPGPERHPHQSRPPRSLQKCTTHWTSSQYTVPLPNESEGEEDEEAPTDAVQKSSESQSITPTHRTQRERRRRRRRGGGVGGRGGGRGGGLGRGSPDRHDDCRGRNISHDSPSLKMQALEADLGPPSSPIDPQGQDYLPAETQPLSTEEQSLVLTHKLLLPSLPCTPAQDREDSPLSGHSPSPDSSEFSPVLYTSLFSEGSSGNDPLPILPGPKTSPLLSRFALSDCPVPSPRCPNLSHSLRYNLDPDTAPSPPCSQHIRMTRSSVHSEPHEGSVSVSALNRHIHTLKKRIRHFEERFEQEKHYKPAHNDKTAHPEVARLMKELIKSRKQLKELKLRQSEGGVKGQGDFNPSSETRRTNSDQREAAPTGTELQQLNNNSNIKANVEETVNTISNRLKERRRELGLPDSVKEMSHFQMTMEKTSLQKCLLHFEGLHGRPSTRQERTLMKPFYDRYRLLKQLLLSAAAATVIPTIEEEEGSDEDHPKQRSPRLQPLRLKPPRCSDDSLHLPSLETSETPLVSPLEEVKCFQPQIVTMATLHEASRPELLDHLRMARSERHRIHRALREFEENFHTQTGRFCQKEDRGPMAEEYCQYKSLKAKLRLLEALLNYIEIKVAVAELVAMVSPSSSTSLASHTDVAGLAAGVLLGVYRGHAHQLVPVDLRHRAYRQVDGLREETVIGEVQRRKPPLTEVVPRGALWRQDQDDEVVRRVHAVEVSKVQVGVEVEERVGLHLEALAAVGGVLRGLAGVELCVAAEENPLQFAADGGAVAAAVVFHRLQHHVPLILPGGSNNFKGCSDVTHLEKRVLVVDEVVCDALLAARLHVPADLEGVAGKLLMGTICDAVDSAGLQVKKGCQDAE</sequence>
<evidence type="ECO:0000256" key="2">
    <source>
        <dbReference type="SAM" id="MobiDB-lite"/>
    </source>
</evidence>
<feature type="region of interest" description="Disordered" evidence="2">
    <location>
        <begin position="1"/>
        <end position="28"/>
    </location>
</feature>
<feature type="compositionally biased region" description="Basic and acidic residues" evidence="2">
    <location>
        <begin position="601"/>
        <end position="611"/>
    </location>
</feature>
<gene>
    <name evidence="4" type="ORF">F7725_023899</name>
</gene>
<protein>
    <recommendedName>
        <fullName evidence="3">FAM13A-like domain-containing protein</fullName>
    </recommendedName>
</protein>
<evidence type="ECO:0000259" key="3">
    <source>
        <dbReference type="Pfam" id="PF26116"/>
    </source>
</evidence>
<feature type="domain" description="FAM13A-like" evidence="3">
    <location>
        <begin position="789"/>
        <end position="856"/>
    </location>
</feature>
<feature type="compositionally biased region" description="Polar residues" evidence="2">
    <location>
        <begin position="617"/>
        <end position="630"/>
    </location>
</feature>
<feature type="compositionally biased region" description="Polar residues" evidence="2">
    <location>
        <begin position="424"/>
        <end position="435"/>
    </location>
</feature>
<dbReference type="AlphaFoldDB" id="A0A7J5Y0Q9"/>